<organism evidence="1 2">
    <name type="scientific">Frieseomelitta varia</name>
    <dbReference type="NCBI Taxonomy" id="561572"/>
    <lineage>
        <taxon>Eukaryota</taxon>
        <taxon>Metazoa</taxon>
        <taxon>Ecdysozoa</taxon>
        <taxon>Arthropoda</taxon>
        <taxon>Hexapoda</taxon>
        <taxon>Insecta</taxon>
        <taxon>Pterygota</taxon>
        <taxon>Neoptera</taxon>
        <taxon>Endopterygota</taxon>
        <taxon>Hymenoptera</taxon>
        <taxon>Apocrita</taxon>
        <taxon>Aculeata</taxon>
        <taxon>Apoidea</taxon>
        <taxon>Anthophila</taxon>
        <taxon>Apidae</taxon>
        <taxon>Frieseomelitta</taxon>
    </lineage>
</organism>
<sequence>MKNREKILTSLFAQFISVKWTSFCLTYIPTVQAACLVNPWCRDFFHFVQKYYHQLIYFFSSSYFVVKIEQKVSK</sequence>
<proteinExistence type="predicted"/>
<comment type="caution">
    <text evidence="1">The sequence shown here is derived from an EMBL/GenBank/DDBJ whole genome shotgun (WGS) entry which is preliminary data.</text>
</comment>
<gene>
    <name evidence="1" type="ORF">E2986_13212</name>
</gene>
<accession>A0A833VUR8</accession>
<dbReference type="Proteomes" id="UP000655588">
    <property type="component" value="Unassembled WGS sequence"/>
</dbReference>
<protein>
    <submittedName>
        <fullName evidence="1">Uncharacterized protein</fullName>
    </submittedName>
</protein>
<reference evidence="1" key="1">
    <citation type="submission" date="2019-11" db="EMBL/GenBank/DDBJ databases">
        <title>The nuclear and mitochondrial genomes of Frieseomelitta varia - a highly eusocial stingless bee (Meliponini) with a permanently sterile worker caste.</title>
        <authorList>
            <person name="Freitas F.C.P."/>
            <person name="Lourenco A.P."/>
            <person name="Nunes F.M.F."/>
            <person name="Paschoal A.R."/>
            <person name="Abreu F.C.P."/>
            <person name="Barbin F.O."/>
            <person name="Bataglia L."/>
            <person name="Cardoso-Junior C.A.M."/>
            <person name="Cervoni M.S."/>
            <person name="Silva S.R."/>
            <person name="Dalarmi F."/>
            <person name="Del Lama M.A."/>
            <person name="Depintor T.S."/>
            <person name="Ferreira K.M."/>
            <person name="Goria P.S."/>
            <person name="Jaskot M.C."/>
            <person name="Lago D.C."/>
            <person name="Luna-Lucena D."/>
            <person name="Moda L.M."/>
            <person name="Nascimento L."/>
            <person name="Pedrino M."/>
            <person name="Rabico F.O."/>
            <person name="Sanches F.C."/>
            <person name="Santos D.E."/>
            <person name="Santos C.G."/>
            <person name="Vieira J."/>
            <person name="Lopes T.F."/>
            <person name="Barchuk A.R."/>
            <person name="Hartfelder K."/>
            <person name="Simoes Z.L.P."/>
            <person name="Bitondi M.M.G."/>
            <person name="Pinheiro D.G."/>
        </authorList>
    </citation>
    <scope>NUCLEOTIDE SEQUENCE</scope>
    <source>
        <strain evidence="1">USP_RPSP 00005682</strain>
        <tissue evidence="1">Whole individual</tissue>
    </source>
</reference>
<dbReference type="EMBL" id="WNWW01000903">
    <property type="protein sequence ID" value="KAF3420989.1"/>
    <property type="molecule type" value="Genomic_DNA"/>
</dbReference>
<dbReference type="AlphaFoldDB" id="A0A833VUR8"/>
<name>A0A833VUR8_9HYME</name>
<evidence type="ECO:0000313" key="1">
    <source>
        <dbReference type="EMBL" id="KAF3420989.1"/>
    </source>
</evidence>
<keyword evidence="2" id="KW-1185">Reference proteome</keyword>
<evidence type="ECO:0000313" key="2">
    <source>
        <dbReference type="Proteomes" id="UP000655588"/>
    </source>
</evidence>